<dbReference type="Proteomes" id="UP001178322">
    <property type="component" value="Chromosome"/>
</dbReference>
<protein>
    <submittedName>
        <fullName evidence="1">Uncharacterized protein</fullName>
    </submittedName>
</protein>
<accession>A0AAX3X458</accession>
<dbReference type="AlphaFoldDB" id="A0AAX3X458"/>
<reference evidence="1" key="1">
    <citation type="submission" date="2023-05" db="EMBL/GenBank/DDBJ databases">
        <title>Comparative genomics of Bacillaceae isolates and their secondary metabolite potential.</title>
        <authorList>
            <person name="Song L."/>
            <person name="Nielsen L.J."/>
            <person name="Mohite O."/>
            <person name="Xu X."/>
            <person name="Weber T."/>
            <person name="Kovacs A.T."/>
        </authorList>
    </citation>
    <scope>NUCLEOTIDE SEQUENCE</scope>
    <source>
        <strain evidence="1">LY1</strain>
    </source>
</reference>
<dbReference type="EMBL" id="CP126101">
    <property type="protein sequence ID" value="WHY53838.1"/>
    <property type="molecule type" value="Genomic_DNA"/>
</dbReference>
<dbReference type="RefSeq" id="WP_283872305.1">
    <property type="nucleotide sequence ID" value="NZ_CP126101.1"/>
</dbReference>
<name>A0AAX3X458_9BACI</name>
<gene>
    <name evidence="1" type="ORF">QNH24_11560</name>
</gene>
<evidence type="ECO:0000313" key="2">
    <source>
        <dbReference type="Proteomes" id="UP001178322"/>
    </source>
</evidence>
<organism evidence="1 2">
    <name type="scientific">Lysinibacillus pakistanensis</name>
    <dbReference type="NCBI Taxonomy" id="759811"/>
    <lineage>
        <taxon>Bacteria</taxon>
        <taxon>Bacillati</taxon>
        <taxon>Bacillota</taxon>
        <taxon>Bacilli</taxon>
        <taxon>Bacillales</taxon>
        <taxon>Bacillaceae</taxon>
        <taxon>Lysinibacillus</taxon>
    </lineage>
</organism>
<proteinExistence type="predicted"/>
<evidence type="ECO:0000313" key="1">
    <source>
        <dbReference type="EMBL" id="WHY53838.1"/>
    </source>
</evidence>
<sequence>MNASERQVIQVKINVKEWLAKEPVDRFMAIYKAARQNDATLKKGIKKAYKHWHASKRLSNIN</sequence>